<dbReference type="AlphaFoldDB" id="A0A1G9U3Q0"/>
<organism evidence="1 2">
    <name type="scientific">Fictibacillus solisalsi</name>
    <dbReference type="NCBI Taxonomy" id="459525"/>
    <lineage>
        <taxon>Bacteria</taxon>
        <taxon>Bacillati</taxon>
        <taxon>Bacillota</taxon>
        <taxon>Bacilli</taxon>
        <taxon>Bacillales</taxon>
        <taxon>Fictibacillaceae</taxon>
        <taxon>Fictibacillus</taxon>
    </lineage>
</organism>
<dbReference type="OrthoDB" id="2375516at2"/>
<dbReference type="Proteomes" id="UP000199544">
    <property type="component" value="Unassembled WGS sequence"/>
</dbReference>
<proteinExistence type="predicted"/>
<dbReference type="EMBL" id="FNHW01000001">
    <property type="protein sequence ID" value="SDM54498.1"/>
    <property type="molecule type" value="Genomic_DNA"/>
</dbReference>
<evidence type="ECO:0000313" key="2">
    <source>
        <dbReference type="Proteomes" id="UP000199544"/>
    </source>
</evidence>
<dbReference type="RefSeq" id="WP_090232536.1">
    <property type="nucleotide sequence ID" value="NZ_FNHW01000001.1"/>
</dbReference>
<keyword evidence="2" id="KW-1185">Reference proteome</keyword>
<evidence type="ECO:0000313" key="1">
    <source>
        <dbReference type="EMBL" id="SDM54498.1"/>
    </source>
</evidence>
<dbReference type="STRING" id="459525.SAMN04488137_0672"/>
<gene>
    <name evidence="1" type="ORF">SAMN04488137_0672</name>
</gene>
<protein>
    <recommendedName>
        <fullName evidence="3">PH domain-containing protein</fullName>
    </recommendedName>
</protein>
<sequence length="118" mass="13343">MSRHIEFASDRLIITFTGLTAAAALKKEITVPSTAISSVHVGNFKINPAAFRIGTSGITRNMKHGRFLYQNEWVFLSFSNHKNVLILDLHNFEYKKIVLELDSPENAKNKIESLLTRV</sequence>
<accession>A0A1G9U3Q0</accession>
<reference evidence="2" key="1">
    <citation type="submission" date="2016-10" db="EMBL/GenBank/DDBJ databases">
        <authorList>
            <person name="Varghese N."/>
            <person name="Submissions S."/>
        </authorList>
    </citation>
    <scope>NUCLEOTIDE SEQUENCE [LARGE SCALE GENOMIC DNA]</scope>
    <source>
        <strain evidence="2">CGMCC 1.6854</strain>
    </source>
</reference>
<name>A0A1G9U3Q0_9BACL</name>
<evidence type="ECO:0008006" key="3">
    <source>
        <dbReference type="Google" id="ProtNLM"/>
    </source>
</evidence>